<dbReference type="CDD" id="cd00761">
    <property type="entry name" value="Glyco_tranf_GTA_type"/>
    <property type="match status" value="1"/>
</dbReference>
<dbReference type="AlphaFoldDB" id="A0A0V7ZPG1"/>
<organism evidence="2 3">
    <name type="scientific">Mastigocoleus testarum BC008</name>
    <dbReference type="NCBI Taxonomy" id="371196"/>
    <lineage>
        <taxon>Bacteria</taxon>
        <taxon>Bacillati</taxon>
        <taxon>Cyanobacteriota</taxon>
        <taxon>Cyanophyceae</taxon>
        <taxon>Nostocales</taxon>
        <taxon>Hapalosiphonaceae</taxon>
        <taxon>Mastigocoleus</taxon>
    </lineage>
</organism>
<name>A0A0V7ZPG1_9CYAN</name>
<feature type="domain" description="Glycosyltransferase 2-like" evidence="1">
    <location>
        <begin position="6"/>
        <end position="128"/>
    </location>
</feature>
<evidence type="ECO:0000313" key="2">
    <source>
        <dbReference type="EMBL" id="KST66476.1"/>
    </source>
</evidence>
<dbReference type="InterPro" id="IPR001173">
    <property type="entry name" value="Glyco_trans_2-like"/>
</dbReference>
<gene>
    <name evidence="2" type="ORF">BC008_42865</name>
</gene>
<dbReference type="EMBL" id="LMTZ01000096">
    <property type="protein sequence ID" value="KST66476.1"/>
    <property type="molecule type" value="Genomic_DNA"/>
</dbReference>
<comment type="caution">
    <text evidence="2">The sequence shown here is derived from an EMBL/GenBank/DDBJ whole genome shotgun (WGS) entry which is preliminary data.</text>
</comment>
<keyword evidence="2" id="KW-0808">Transferase</keyword>
<evidence type="ECO:0000259" key="1">
    <source>
        <dbReference type="Pfam" id="PF00535"/>
    </source>
</evidence>
<dbReference type="Proteomes" id="UP000053372">
    <property type="component" value="Unassembled WGS sequence"/>
</dbReference>
<dbReference type="GO" id="GO:0016758">
    <property type="term" value="F:hexosyltransferase activity"/>
    <property type="evidence" value="ECO:0007669"/>
    <property type="project" value="UniProtKB-ARBA"/>
</dbReference>
<dbReference type="InterPro" id="IPR029044">
    <property type="entry name" value="Nucleotide-diphossugar_trans"/>
</dbReference>
<dbReference type="OrthoDB" id="508564at2"/>
<reference evidence="2 3" key="1">
    <citation type="journal article" date="2015" name="Genome Announc.">
        <title>Draft Genome of the Euendolithic (true boring) Cyanobacterium Mastigocoleus testarum strain BC008.</title>
        <authorList>
            <person name="Guida B.S."/>
            <person name="Garcia-Pichel F."/>
        </authorList>
    </citation>
    <scope>NUCLEOTIDE SEQUENCE [LARGE SCALE GENOMIC DNA]</scope>
    <source>
        <strain evidence="2 3">BC008</strain>
    </source>
</reference>
<dbReference type="PANTHER" id="PTHR22916:SF3">
    <property type="entry name" value="UDP-GLCNAC:BETAGAL BETA-1,3-N-ACETYLGLUCOSAMINYLTRANSFERASE-LIKE PROTEIN 1"/>
    <property type="match status" value="1"/>
</dbReference>
<keyword evidence="3" id="KW-1185">Reference proteome</keyword>
<dbReference type="Gene3D" id="3.90.550.10">
    <property type="entry name" value="Spore Coat Polysaccharide Biosynthesis Protein SpsA, Chain A"/>
    <property type="match status" value="1"/>
</dbReference>
<sequence>MNKLLTIAIPTFNRAELLDRQLAWLAGAIKGFESECEILISDNCSTDDTPKVVEKWQLAFENTKFISKRNQENIGAVKNIASCIQSATGKYVWTISDDDKIFDQTVAYLVKVLKKSADLALVILNFSKSDAKTGKVFEPRCFDVERDEITSNGIALFEQRLEESIGGVGLTTALVYKTKLAQRAIGKWETGLENLAVQIYWTAFCASQGTVRITKENYLECVAGTHYFMENPKLLVALEYADIPEVLAKLPEVGFSSSFSRKMVLSRLIHFNWRVLFGALRRWPLIAIKAMLTYLFCVYQCTVGNIFHPPLNPRQLNLENN</sequence>
<dbReference type="Pfam" id="PF00535">
    <property type="entry name" value="Glycos_transf_2"/>
    <property type="match status" value="1"/>
</dbReference>
<evidence type="ECO:0000313" key="3">
    <source>
        <dbReference type="Proteomes" id="UP000053372"/>
    </source>
</evidence>
<dbReference type="PANTHER" id="PTHR22916">
    <property type="entry name" value="GLYCOSYLTRANSFERASE"/>
    <property type="match status" value="1"/>
</dbReference>
<dbReference type="RefSeq" id="WP_058183801.1">
    <property type="nucleotide sequence ID" value="NZ_LMTZ01000096.1"/>
</dbReference>
<protein>
    <submittedName>
        <fullName evidence="2">Glycosyltransferase</fullName>
    </submittedName>
</protein>
<accession>A0A0V7ZPG1</accession>
<proteinExistence type="predicted"/>
<dbReference type="SUPFAM" id="SSF53448">
    <property type="entry name" value="Nucleotide-diphospho-sugar transferases"/>
    <property type="match status" value="1"/>
</dbReference>